<evidence type="ECO:0008006" key="5">
    <source>
        <dbReference type="Google" id="ProtNLM"/>
    </source>
</evidence>
<dbReference type="Gene3D" id="3.20.20.80">
    <property type="entry name" value="Glycosidases"/>
    <property type="match status" value="1"/>
</dbReference>
<evidence type="ECO:0000256" key="1">
    <source>
        <dbReference type="ARBA" id="ARBA00010838"/>
    </source>
</evidence>
<evidence type="ECO:0000313" key="3">
    <source>
        <dbReference type="EMBL" id="KAK5826231.1"/>
    </source>
</evidence>
<dbReference type="Proteomes" id="UP001358586">
    <property type="component" value="Chromosome 6"/>
</dbReference>
<comment type="similarity">
    <text evidence="1 2">Belongs to the glycosyl hydrolase 1 family.</text>
</comment>
<evidence type="ECO:0000313" key="4">
    <source>
        <dbReference type="Proteomes" id="UP001358586"/>
    </source>
</evidence>
<dbReference type="PANTHER" id="PTHR10353">
    <property type="entry name" value="GLYCOSYL HYDROLASE"/>
    <property type="match status" value="1"/>
</dbReference>
<name>A0ABR0PP78_GOSAR</name>
<proteinExistence type="inferred from homology"/>
<evidence type="ECO:0000256" key="2">
    <source>
        <dbReference type="RuleBase" id="RU003690"/>
    </source>
</evidence>
<dbReference type="InterPro" id="IPR017853">
    <property type="entry name" value="GH"/>
</dbReference>
<dbReference type="EMBL" id="JARKNE010000006">
    <property type="protein sequence ID" value="KAK5826231.1"/>
    <property type="molecule type" value="Genomic_DNA"/>
</dbReference>
<reference evidence="3 4" key="1">
    <citation type="submission" date="2023-03" db="EMBL/GenBank/DDBJ databases">
        <title>WGS of Gossypium arboreum.</title>
        <authorList>
            <person name="Yu D."/>
        </authorList>
    </citation>
    <scope>NUCLEOTIDE SEQUENCE [LARGE SCALE GENOMIC DNA]</scope>
    <source>
        <tissue evidence="3">Leaf</tissue>
    </source>
</reference>
<dbReference type="Pfam" id="PF00232">
    <property type="entry name" value="Glyco_hydro_1"/>
    <property type="match status" value="1"/>
</dbReference>
<dbReference type="SUPFAM" id="SSF51445">
    <property type="entry name" value="(Trans)glycosidases"/>
    <property type="match status" value="1"/>
</dbReference>
<dbReference type="PRINTS" id="PR00131">
    <property type="entry name" value="GLHYDRLASE1"/>
</dbReference>
<accession>A0ABR0PP78</accession>
<keyword evidence="4" id="KW-1185">Reference proteome</keyword>
<organism evidence="3 4">
    <name type="scientific">Gossypium arboreum</name>
    <name type="common">Tree cotton</name>
    <name type="synonym">Gossypium nanking</name>
    <dbReference type="NCBI Taxonomy" id="29729"/>
    <lineage>
        <taxon>Eukaryota</taxon>
        <taxon>Viridiplantae</taxon>
        <taxon>Streptophyta</taxon>
        <taxon>Embryophyta</taxon>
        <taxon>Tracheophyta</taxon>
        <taxon>Spermatophyta</taxon>
        <taxon>Magnoliopsida</taxon>
        <taxon>eudicotyledons</taxon>
        <taxon>Gunneridae</taxon>
        <taxon>Pentapetalae</taxon>
        <taxon>rosids</taxon>
        <taxon>malvids</taxon>
        <taxon>Malvales</taxon>
        <taxon>Malvaceae</taxon>
        <taxon>Malvoideae</taxon>
        <taxon>Gossypium</taxon>
    </lineage>
</organism>
<gene>
    <name evidence="3" type="ORF">PVK06_021147</name>
</gene>
<sequence length="534" mass="59929">MFVLLPLPVSPELLTLKQSLGNGNNNNPSSFPPNFLFGTASSAYEYEGGYLSDGKGLNNWDVIDGSNGDVAVDHYHRYLEDIDLMVSLGVNSYRFSISWARILPRKPLNDRIFDGRFGNVNVAGIDFYNNLIDALLLKGIKPFVTLTHIDLPQEIEDRYGSWLSPESQVDFAYFADICFKSFGDRVKYWVTFNEPNFQVKFGYREGNFPPSRCSFPFGNCTNGDSEKEPFIAAHNIILSHAAAVHIYRSKYQAKQGGSIGIIINAAWFEPISSSMAGKLAEERAQCFTTNWFLDPIVFGRYPPEMQSILGSILPEFSQTEKEMLKKGLDFIGINHYSSYYVQDCMFTACEPGTGTSKTEGLWAQSYQKNGIPIGEPTDVDWLYVYPGGMEKIITYVKKRFNNTPMIITENGYGEVTKANSTIEDSLQDVNRAKYMAGYLDSLSTAIRKGADVRGYFAWSLLDNFEWEYGFTRRFGLHHVDFKTLKRTPKFSATCPGLAISPIAAGMYSTMNGYLSVEPKTGSIALELLSDNFDI</sequence>
<comment type="caution">
    <text evidence="3">The sequence shown here is derived from an EMBL/GenBank/DDBJ whole genome shotgun (WGS) entry which is preliminary data.</text>
</comment>
<protein>
    <recommendedName>
        <fullName evidence="5">Beta-glucosidase 46-like</fullName>
    </recommendedName>
</protein>
<dbReference type="InterPro" id="IPR001360">
    <property type="entry name" value="Glyco_hydro_1"/>
</dbReference>
<dbReference type="PANTHER" id="PTHR10353:SF213">
    <property type="entry name" value="BETA-GLUCOSIDASE 45-RELATED"/>
    <property type="match status" value="1"/>
</dbReference>